<protein>
    <submittedName>
        <fullName evidence="3">Uncharacterized protein</fullName>
    </submittedName>
</protein>
<keyword evidence="2" id="KW-1133">Transmembrane helix</keyword>
<feature type="compositionally biased region" description="Low complexity" evidence="1">
    <location>
        <begin position="9"/>
        <end position="37"/>
    </location>
</feature>
<name>A0A561TZD8_9PSEU</name>
<dbReference type="EMBL" id="VIWX01000007">
    <property type="protein sequence ID" value="TWF92479.1"/>
    <property type="molecule type" value="Genomic_DNA"/>
</dbReference>
<keyword evidence="4" id="KW-1185">Reference proteome</keyword>
<keyword evidence="2" id="KW-0812">Transmembrane</keyword>
<reference evidence="3 4" key="1">
    <citation type="submission" date="2019-06" db="EMBL/GenBank/DDBJ databases">
        <title>Sequencing the genomes of 1000 actinobacteria strains.</title>
        <authorList>
            <person name="Klenk H.-P."/>
        </authorList>
    </citation>
    <scope>NUCLEOTIDE SEQUENCE [LARGE SCALE GENOMIC DNA]</scope>
    <source>
        <strain evidence="3 4">DSM 46699</strain>
    </source>
</reference>
<dbReference type="RefSeq" id="WP_145744947.1">
    <property type="nucleotide sequence ID" value="NZ_VIWX01000007.1"/>
</dbReference>
<feature type="region of interest" description="Disordered" evidence="1">
    <location>
        <begin position="1"/>
        <end position="39"/>
    </location>
</feature>
<evidence type="ECO:0000313" key="3">
    <source>
        <dbReference type="EMBL" id="TWF92479.1"/>
    </source>
</evidence>
<gene>
    <name evidence="3" type="ORF">FHU35_17122</name>
</gene>
<keyword evidence="2" id="KW-0472">Membrane</keyword>
<proteinExistence type="predicted"/>
<sequence length="217" mass="23157">MTYPPQPDPHGAQPGPHPGGWQQGHTPQQGYQYPQQGSDAFWRQVAGGQQQQFPQPPKKSRTGLIVGLVVGGALLLVGGGIAVAFALTAGSQVEAGDCMALRDERGGAMSGADCGSPESDYEVVEVKNDRHAECGDDYVNYTGNKAYCIVLDVKVGDCLTAFQDDEEVLPLKIECSRSEDQVTRIAGGQDPETACGKNEGYYVFSRKTVCFGDVRGI</sequence>
<dbReference type="Proteomes" id="UP000316184">
    <property type="component" value="Unassembled WGS sequence"/>
</dbReference>
<dbReference type="AlphaFoldDB" id="A0A561TZD8"/>
<dbReference type="OrthoDB" id="3701210at2"/>
<evidence type="ECO:0000256" key="1">
    <source>
        <dbReference type="SAM" id="MobiDB-lite"/>
    </source>
</evidence>
<evidence type="ECO:0000256" key="2">
    <source>
        <dbReference type="SAM" id="Phobius"/>
    </source>
</evidence>
<accession>A0A561TZD8</accession>
<comment type="caution">
    <text evidence="3">The sequence shown here is derived from an EMBL/GenBank/DDBJ whole genome shotgun (WGS) entry which is preliminary data.</text>
</comment>
<feature type="transmembrane region" description="Helical" evidence="2">
    <location>
        <begin position="64"/>
        <end position="87"/>
    </location>
</feature>
<evidence type="ECO:0000313" key="4">
    <source>
        <dbReference type="Proteomes" id="UP000316184"/>
    </source>
</evidence>
<organism evidence="3 4">
    <name type="scientific">Saccharopolyspora dendranthemae</name>
    <dbReference type="NCBI Taxonomy" id="1181886"/>
    <lineage>
        <taxon>Bacteria</taxon>
        <taxon>Bacillati</taxon>
        <taxon>Actinomycetota</taxon>
        <taxon>Actinomycetes</taxon>
        <taxon>Pseudonocardiales</taxon>
        <taxon>Pseudonocardiaceae</taxon>
        <taxon>Saccharopolyspora</taxon>
    </lineage>
</organism>